<dbReference type="SUPFAM" id="SSF47384">
    <property type="entry name" value="Homodimeric domain of signal transducing histidine kinase"/>
    <property type="match status" value="1"/>
</dbReference>
<evidence type="ECO:0000256" key="5">
    <source>
        <dbReference type="ARBA" id="ARBA00022741"/>
    </source>
</evidence>
<dbReference type="SMART" id="SM00065">
    <property type="entry name" value="GAF"/>
    <property type="match status" value="2"/>
</dbReference>
<comment type="caution">
    <text evidence="10">The sequence shown here is derived from an EMBL/GenBank/DDBJ whole genome shotgun (WGS) entry which is preliminary data.</text>
</comment>
<gene>
    <name evidence="10" type="ORF">WKW80_29545</name>
</gene>
<keyword evidence="7 10" id="KW-0067">ATP-binding</keyword>
<evidence type="ECO:0000256" key="1">
    <source>
        <dbReference type="ARBA" id="ARBA00000085"/>
    </source>
</evidence>
<dbReference type="EC" id="2.7.13.3" evidence="2"/>
<evidence type="ECO:0000256" key="6">
    <source>
        <dbReference type="ARBA" id="ARBA00022777"/>
    </source>
</evidence>
<keyword evidence="11" id="KW-1185">Reference proteome</keyword>
<dbReference type="InterPro" id="IPR029016">
    <property type="entry name" value="GAF-like_dom_sf"/>
</dbReference>
<dbReference type="SUPFAM" id="SSF55874">
    <property type="entry name" value="ATPase domain of HSP90 chaperone/DNA topoisomerase II/histidine kinase"/>
    <property type="match status" value="1"/>
</dbReference>
<evidence type="ECO:0000256" key="2">
    <source>
        <dbReference type="ARBA" id="ARBA00012438"/>
    </source>
</evidence>
<name>A0ABU8W815_9BURK</name>
<organism evidence="10 11">
    <name type="scientific">Variovorax humicola</name>
    <dbReference type="NCBI Taxonomy" id="1769758"/>
    <lineage>
        <taxon>Bacteria</taxon>
        <taxon>Pseudomonadati</taxon>
        <taxon>Pseudomonadota</taxon>
        <taxon>Betaproteobacteria</taxon>
        <taxon>Burkholderiales</taxon>
        <taxon>Comamonadaceae</taxon>
        <taxon>Variovorax</taxon>
    </lineage>
</organism>
<keyword evidence="8" id="KW-0902">Two-component regulatory system</keyword>
<dbReference type="PROSITE" id="PS50109">
    <property type="entry name" value="HIS_KIN"/>
    <property type="match status" value="1"/>
</dbReference>
<dbReference type="Pfam" id="PF01590">
    <property type="entry name" value="GAF"/>
    <property type="match status" value="2"/>
</dbReference>
<dbReference type="PANTHER" id="PTHR43065:SF10">
    <property type="entry name" value="PEROXIDE STRESS-ACTIVATED HISTIDINE KINASE MAK3"/>
    <property type="match status" value="1"/>
</dbReference>
<evidence type="ECO:0000313" key="11">
    <source>
        <dbReference type="Proteomes" id="UP001363010"/>
    </source>
</evidence>
<dbReference type="GO" id="GO:0005524">
    <property type="term" value="F:ATP binding"/>
    <property type="evidence" value="ECO:0007669"/>
    <property type="project" value="UniProtKB-KW"/>
</dbReference>
<evidence type="ECO:0000256" key="4">
    <source>
        <dbReference type="ARBA" id="ARBA00022679"/>
    </source>
</evidence>
<dbReference type="Pfam" id="PF02518">
    <property type="entry name" value="HATPase_c"/>
    <property type="match status" value="1"/>
</dbReference>
<evidence type="ECO:0000256" key="3">
    <source>
        <dbReference type="ARBA" id="ARBA00022553"/>
    </source>
</evidence>
<dbReference type="PANTHER" id="PTHR43065">
    <property type="entry name" value="SENSOR HISTIDINE KINASE"/>
    <property type="match status" value="1"/>
</dbReference>
<dbReference type="SUPFAM" id="SSF55781">
    <property type="entry name" value="GAF domain-like"/>
    <property type="match status" value="2"/>
</dbReference>
<dbReference type="InterPro" id="IPR003018">
    <property type="entry name" value="GAF"/>
</dbReference>
<comment type="catalytic activity">
    <reaction evidence="1">
        <text>ATP + protein L-histidine = ADP + protein N-phospho-L-histidine.</text>
        <dbReference type="EC" id="2.7.13.3"/>
    </reaction>
</comment>
<keyword evidence="3" id="KW-0597">Phosphoprotein</keyword>
<protein>
    <recommendedName>
        <fullName evidence="2">histidine kinase</fullName>
        <ecNumber evidence="2">2.7.13.3</ecNumber>
    </recommendedName>
</protein>
<evidence type="ECO:0000256" key="7">
    <source>
        <dbReference type="ARBA" id="ARBA00022840"/>
    </source>
</evidence>
<keyword evidence="4" id="KW-0808">Transferase</keyword>
<reference evidence="10 11" key="1">
    <citation type="submission" date="2024-03" db="EMBL/GenBank/DDBJ databases">
        <title>Novel species of the genus Variovorax.</title>
        <authorList>
            <person name="Liu Q."/>
            <person name="Xin Y.-H."/>
        </authorList>
    </citation>
    <scope>NUCLEOTIDE SEQUENCE [LARGE SCALE GENOMIC DNA]</scope>
    <source>
        <strain evidence="10 11">KACC 18501</strain>
    </source>
</reference>
<dbReference type="EMBL" id="JBBKZV010000029">
    <property type="protein sequence ID" value="MEJ8826125.1"/>
    <property type="molecule type" value="Genomic_DNA"/>
</dbReference>
<evidence type="ECO:0000256" key="8">
    <source>
        <dbReference type="ARBA" id="ARBA00023012"/>
    </source>
</evidence>
<dbReference type="Gene3D" id="1.10.287.130">
    <property type="match status" value="1"/>
</dbReference>
<dbReference type="Proteomes" id="UP001363010">
    <property type="component" value="Unassembled WGS sequence"/>
</dbReference>
<keyword evidence="5" id="KW-0547">Nucleotide-binding</keyword>
<dbReference type="PRINTS" id="PR00344">
    <property type="entry name" value="BCTRLSENSOR"/>
</dbReference>
<sequence length="612" mass="66073">MTEQIASVTVPASLQELLSFERLLLDLSAAFISAPAQEIDDVIDRGLARIVSTLGIDRSTLNRVFPLTGRAEVTHSFAVEGVEPVPKRTIPARDSNPWALSKATANQPIVFACLDELPPEASLDKENWRKLGLKSHVMMPIVVAGELHGSLNFGCIRSERSWPDDLVARMRLLAEIFGSALARKRAHEELELAVGFERLASGILASLVLSRHGEENQAIALGLRQIGEFVGAERVALWHINDGVPFGVAQQWYADGFAGVAAQGKAPELPWIRALISGGSVVRISHLSDIPPGGQADAATLRQIGVRSLLAVPIAAEGSNAGALTLASIAREHEWPDALTPGVTLLAEVFANLHEREAVERRKLAAEVEAAHWRERLAHLVRVHTAGEMSVALAHEINQPLYAIENYALAARRRAAEAAPDMPRVLDLLDKVIGQATRAGDVVTRMRDMVQRHDLEPKLIDIKRAVTECLDMVKMDCELRDIDIGLASGNSLPAVVVDEIHLQQVILNLLRNAMEAIEGAPPGGAREITVALRLNECDEVLVEVADRGIGIAEGDLERIFGSFYSTKSNGLGVGLAICRKLIEAHGGKLWASHRGGGGAIFSFTLPIATSVD</sequence>
<dbReference type="InterPro" id="IPR036097">
    <property type="entry name" value="HisK_dim/P_sf"/>
</dbReference>
<dbReference type="InterPro" id="IPR036890">
    <property type="entry name" value="HATPase_C_sf"/>
</dbReference>
<dbReference type="RefSeq" id="WP_340367163.1">
    <property type="nucleotide sequence ID" value="NZ_JBBKZV010000029.1"/>
</dbReference>
<dbReference type="InterPro" id="IPR003594">
    <property type="entry name" value="HATPase_dom"/>
</dbReference>
<dbReference type="Gene3D" id="3.30.450.40">
    <property type="match status" value="2"/>
</dbReference>
<evidence type="ECO:0000313" key="10">
    <source>
        <dbReference type="EMBL" id="MEJ8826125.1"/>
    </source>
</evidence>
<proteinExistence type="predicted"/>
<accession>A0ABU8W815</accession>
<dbReference type="InterPro" id="IPR004358">
    <property type="entry name" value="Sig_transdc_His_kin-like_C"/>
</dbReference>
<keyword evidence="6" id="KW-0418">Kinase</keyword>
<feature type="domain" description="Histidine kinase" evidence="9">
    <location>
        <begin position="392"/>
        <end position="609"/>
    </location>
</feature>
<dbReference type="SMART" id="SM00387">
    <property type="entry name" value="HATPase_c"/>
    <property type="match status" value="1"/>
</dbReference>
<dbReference type="Gene3D" id="3.30.565.10">
    <property type="entry name" value="Histidine kinase-like ATPase, C-terminal domain"/>
    <property type="match status" value="1"/>
</dbReference>
<dbReference type="InterPro" id="IPR005467">
    <property type="entry name" value="His_kinase_dom"/>
</dbReference>
<evidence type="ECO:0000259" key="9">
    <source>
        <dbReference type="PROSITE" id="PS50109"/>
    </source>
</evidence>